<dbReference type="AlphaFoldDB" id="A0A9P0A9X5"/>
<evidence type="ECO:0000256" key="1">
    <source>
        <dbReference type="SAM" id="MobiDB-lite"/>
    </source>
</evidence>
<dbReference type="Proteomes" id="UP001152759">
    <property type="component" value="Chromosome 5"/>
</dbReference>
<feature type="compositionally biased region" description="Basic and acidic residues" evidence="1">
    <location>
        <begin position="68"/>
        <end position="83"/>
    </location>
</feature>
<accession>A0A9P0A9X5</accession>
<name>A0A9P0A9X5_BEMTA</name>
<proteinExistence type="predicted"/>
<sequence length="148" mass="16201">MVQRKASFLRYNKYQPQEAVFSVSDTGTFRRLDEAPPGSGRIAAAALEIATLPWHQRQFPGDCVRAGTHRDRKTDRSAADDGGGKFARSATPMGSTTKLVGDKTPDEKIGKQNPIAPVKVPLKLCIIPSCTFLCRFVNYAIGVMFAEL</sequence>
<dbReference type="EMBL" id="OU963866">
    <property type="protein sequence ID" value="CAH0389786.1"/>
    <property type="molecule type" value="Genomic_DNA"/>
</dbReference>
<evidence type="ECO:0000313" key="2">
    <source>
        <dbReference type="EMBL" id="CAH0389786.1"/>
    </source>
</evidence>
<keyword evidence="3" id="KW-1185">Reference proteome</keyword>
<evidence type="ECO:0000313" key="3">
    <source>
        <dbReference type="Proteomes" id="UP001152759"/>
    </source>
</evidence>
<organism evidence="2 3">
    <name type="scientific">Bemisia tabaci</name>
    <name type="common">Sweetpotato whitefly</name>
    <name type="synonym">Aleurodes tabaci</name>
    <dbReference type="NCBI Taxonomy" id="7038"/>
    <lineage>
        <taxon>Eukaryota</taxon>
        <taxon>Metazoa</taxon>
        <taxon>Ecdysozoa</taxon>
        <taxon>Arthropoda</taxon>
        <taxon>Hexapoda</taxon>
        <taxon>Insecta</taxon>
        <taxon>Pterygota</taxon>
        <taxon>Neoptera</taxon>
        <taxon>Paraneoptera</taxon>
        <taxon>Hemiptera</taxon>
        <taxon>Sternorrhyncha</taxon>
        <taxon>Aleyrodoidea</taxon>
        <taxon>Aleyrodidae</taxon>
        <taxon>Aleyrodinae</taxon>
        <taxon>Bemisia</taxon>
    </lineage>
</organism>
<gene>
    <name evidence="2" type="ORF">BEMITA_LOCUS8575</name>
</gene>
<protein>
    <submittedName>
        <fullName evidence="2">Uncharacterized protein</fullName>
    </submittedName>
</protein>
<reference evidence="2" key="1">
    <citation type="submission" date="2021-12" db="EMBL/GenBank/DDBJ databases">
        <authorList>
            <person name="King R."/>
        </authorList>
    </citation>
    <scope>NUCLEOTIDE SEQUENCE</scope>
</reference>
<feature type="region of interest" description="Disordered" evidence="1">
    <location>
        <begin position="63"/>
        <end position="108"/>
    </location>
</feature>